<reference evidence="1 2" key="1">
    <citation type="journal article" date="2017" name="Infect. Genet. Evol.">
        <title>Comparative genome analysis of fish pathogen Flavobacterium columnare reveals extensive sequence diversity within the species.</title>
        <authorList>
            <person name="Kayansamruaj P."/>
            <person name="Dong H.T."/>
            <person name="Hirono I."/>
            <person name="Kondo H."/>
            <person name="Senapin S."/>
            <person name="Rodkhum C."/>
        </authorList>
    </citation>
    <scope>NUCLEOTIDE SEQUENCE [LARGE SCALE GENOMIC DNA]</scope>
    <source>
        <strain evidence="1 2">1214</strain>
    </source>
</reference>
<gene>
    <name evidence="1" type="ORF">BWK62_02180</name>
</gene>
<dbReference type="Gene3D" id="2.40.128.200">
    <property type="match status" value="1"/>
</dbReference>
<organism evidence="1 2">
    <name type="scientific">Flavobacterium columnare</name>
    <dbReference type="NCBI Taxonomy" id="996"/>
    <lineage>
        <taxon>Bacteria</taxon>
        <taxon>Pseudomonadati</taxon>
        <taxon>Bacteroidota</taxon>
        <taxon>Flavobacteriia</taxon>
        <taxon>Flavobacteriales</taxon>
        <taxon>Flavobacteriaceae</taxon>
        <taxon>Flavobacterium</taxon>
    </lineage>
</organism>
<evidence type="ECO:0000313" key="1">
    <source>
        <dbReference type="EMBL" id="OWP79330.1"/>
    </source>
</evidence>
<dbReference type="InterPro" id="IPR036328">
    <property type="entry name" value="MliC_sf"/>
</dbReference>
<protein>
    <submittedName>
        <fullName evidence="1">Uncharacterized protein</fullName>
    </submittedName>
</protein>
<comment type="caution">
    <text evidence="1">The sequence shown here is derived from an EMBL/GenBank/DDBJ whole genome shotgun (WGS) entry which is preliminary data.</text>
</comment>
<dbReference type="AlphaFoldDB" id="A0A246GDH8"/>
<name>A0A246GDH8_9FLAO</name>
<dbReference type="OrthoDB" id="1375152at2"/>
<accession>A0A246GDH8</accession>
<dbReference type="EMBL" id="MTCY01000004">
    <property type="protein sequence ID" value="OWP79330.1"/>
    <property type="molecule type" value="Genomic_DNA"/>
</dbReference>
<dbReference type="Proteomes" id="UP000198034">
    <property type="component" value="Unassembled WGS sequence"/>
</dbReference>
<sequence>MKKITLGLGILLCIISCKKEVTTETNNSIKNDTLVSVDSITKNEENNDQAIEKASNTYTYKALDGKNYSFYYTEKEGKRVVIITLDEKELVTLSQKEAWAKGAIYQDSKYTLESNGDKAILKIDDKDQKLVLLSPLNSIAINNQDKDDQIELAYINTEKLHLLRITKSGKSTIYTQVEAWSKGANYVNGTDTIHCQSNKKPTLITIKSNGKETNYFEK</sequence>
<proteinExistence type="predicted"/>
<evidence type="ECO:0000313" key="2">
    <source>
        <dbReference type="Proteomes" id="UP000198034"/>
    </source>
</evidence>